<evidence type="ECO:0000313" key="1">
    <source>
        <dbReference type="EMBL" id="MBB3102440.1"/>
    </source>
</evidence>
<proteinExistence type="predicted"/>
<comment type="caution">
    <text evidence="1">The sequence shown here is derived from an EMBL/GenBank/DDBJ whole genome shotgun (WGS) entry which is preliminary data.</text>
</comment>
<protein>
    <submittedName>
        <fullName evidence="1">Transposase-like protein</fullName>
    </submittedName>
</protein>
<evidence type="ECO:0000313" key="2">
    <source>
        <dbReference type="Proteomes" id="UP000549250"/>
    </source>
</evidence>
<sequence length="39" mass="4559">MSKCKKYSPEYKREAIERVRRSGTTCQLTLNIVQIELDA</sequence>
<dbReference type="EMBL" id="JACHXI010000003">
    <property type="protein sequence ID" value="MBB3102440.1"/>
    <property type="molecule type" value="Genomic_DNA"/>
</dbReference>
<name>A0A839T1H2_AZOMA</name>
<dbReference type="AlphaFoldDB" id="A0A839T1H2"/>
<accession>A0A839T1H2</accession>
<organism evidence="1 2">
    <name type="scientific">Azomonas macrocytogenes</name>
    <name type="common">Azotobacter macrocytogenes</name>
    <dbReference type="NCBI Taxonomy" id="69962"/>
    <lineage>
        <taxon>Bacteria</taxon>
        <taxon>Pseudomonadati</taxon>
        <taxon>Pseudomonadota</taxon>
        <taxon>Gammaproteobacteria</taxon>
        <taxon>Pseudomonadales</taxon>
        <taxon>Pseudomonadaceae</taxon>
        <taxon>Azomonas</taxon>
    </lineage>
</organism>
<gene>
    <name evidence="1" type="ORF">FHR87_000823</name>
</gene>
<keyword evidence="2" id="KW-1185">Reference proteome</keyword>
<dbReference type="Proteomes" id="UP000549250">
    <property type="component" value="Unassembled WGS sequence"/>
</dbReference>
<reference evidence="1 2" key="1">
    <citation type="submission" date="2020-08" db="EMBL/GenBank/DDBJ databases">
        <title>Genomic Encyclopedia of Type Strains, Phase III (KMG-III): the genomes of soil and plant-associated and newly described type strains.</title>
        <authorList>
            <person name="Whitman W."/>
        </authorList>
    </citation>
    <scope>NUCLEOTIDE SEQUENCE [LARGE SCALE GENOMIC DNA]</scope>
    <source>
        <strain evidence="1 2">CECT 4462</strain>
    </source>
</reference>